<gene>
    <name evidence="2" type="ORF">Tco_1032584</name>
</gene>
<evidence type="ECO:0000256" key="1">
    <source>
        <dbReference type="SAM" id="MobiDB-lite"/>
    </source>
</evidence>
<sequence length="193" mass="21145">MFMHHPAENIRFSSSLLQYNQHILSDDPPRVVMQSPRGSYKVPPLAVLPKAARNSIPDLVSRPGEYTTALVRSGKPYLRHLILHEQEWYRRRGYLRSGNEYGRESDGGRSKVCGPGLLNKQQLQGSAGAKCSSTPLHHQSSSSSDHVQMAHHHPLSSPLSAGIVAGSTSRILPRSSSSDSSAGRLRIYPGDSV</sequence>
<organism evidence="2 3">
    <name type="scientific">Tanacetum coccineum</name>
    <dbReference type="NCBI Taxonomy" id="301880"/>
    <lineage>
        <taxon>Eukaryota</taxon>
        <taxon>Viridiplantae</taxon>
        <taxon>Streptophyta</taxon>
        <taxon>Embryophyta</taxon>
        <taxon>Tracheophyta</taxon>
        <taxon>Spermatophyta</taxon>
        <taxon>Magnoliopsida</taxon>
        <taxon>eudicotyledons</taxon>
        <taxon>Gunneridae</taxon>
        <taxon>Pentapetalae</taxon>
        <taxon>asterids</taxon>
        <taxon>campanulids</taxon>
        <taxon>Asterales</taxon>
        <taxon>Asteraceae</taxon>
        <taxon>Asteroideae</taxon>
        <taxon>Anthemideae</taxon>
        <taxon>Anthemidinae</taxon>
        <taxon>Tanacetum</taxon>
    </lineage>
</organism>
<name>A0ABQ5GDZ2_9ASTR</name>
<comment type="caution">
    <text evidence="2">The sequence shown here is derived from an EMBL/GenBank/DDBJ whole genome shotgun (WGS) entry which is preliminary data.</text>
</comment>
<reference evidence="2" key="1">
    <citation type="journal article" date="2022" name="Int. J. Mol. Sci.">
        <title>Draft Genome of Tanacetum Coccineum: Genomic Comparison of Closely Related Tanacetum-Family Plants.</title>
        <authorList>
            <person name="Yamashiro T."/>
            <person name="Shiraishi A."/>
            <person name="Nakayama K."/>
            <person name="Satake H."/>
        </authorList>
    </citation>
    <scope>NUCLEOTIDE SEQUENCE</scope>
</reference>
<keyword evidence="3" id="KW-1185">Reference proteome</keyword>
<proteinExistence type="predicted"/>
<protein>
    <submittedName>
        <fullName evidence="2">Uncharacterized protein</fullName>
    </submittedName>
</protein>
<dbReference type="EMBL" id="BQNB010018338">
    <property type="protein sequence ID" value="GJT73298.1"/>
    <property type="molecule type" value="Genomic_DNA"/>
</dbReference>
<feature type="compositionally biased region" description="Low complexity" evidence="1">
    <location>
        <begin position="132"/>
        <end position="146"/>
    </location>
</feature>
<feature type="region of interest" description="Disordered" evidence="1">
    <location>
        <begin position="98"/>
        <end position="193"/>
    </location>
</feature>
<evidence type="ECO:0000313" key="2">
    <source>
        <dbReference type="EMBL" id="GJT73298.1"/>
    </source>
</evidence>
<reference evidence="2" key="2">
    <citation type="submission" date="2022-01" db="EMBL/GenBank/DDBJ databases">
        <authorList>
            <person name="Yamashiro T."/>
            <person name="Shiraishi A."/>
            <person name="Satake H."/>
            <person name="Nakayama K."/>
        </authorList>
    </citation>
    <scope>NUCLEOTIDE SEQUENCE</scope>
</reference>
<accession>A0ABQ5GDZ2</accession>
<evidence type="ECO:0000313" key="3">
    <source>
        <dbReference type="Proteomes" id="UP001151760"/>
    </source>
</evidence>
<dbReference type="Proteomes" id="UP001151760">
    <property type="component" value="Unassembled WGS sequence"/>
</dbReference>
<feature type="compositionally biased region" description="Low complexity" evidence="1">
    <location>
        <begin position="167"/>
        <end position="186"/>
    </location>
</feature>